<protein>
    <recommendedName>
        <fullName evidence="7 8">6,7-dimethyl-8-ribityllumazine synthase</fullName>
        <shortName evidence="8">DMRL synthase</shortName>
        <shortName evidence="8">LS</shortName>
        <shortName evidence="8">Lumazine synthase</shortName>
        <ecNumber evidence="3 8">2.5.1.78</ecNumber>
    </recommendedName>
</protein>
<gene>
    <name evidence="9" type="primary">ribE</name>
    <name evidence="8" type="synonym">ribH</name>
    <name evidence="9" type="ORF">NSA47_13355</name>
</gene>
<feature type="binding site" evidence="8">
    <location>
        <begin position="56"/>
        <end position="58"/>
    </location>
    <ligand>
        <name>5-amino-6-(D-ribitylamino)uracil</name>
        <dbReference type="ChEBI" id="CHEBI:15934"/>
    </ligand>
</feature>
<dbReference type="InterPro" id="IPR034964">
    <property type="entry name" value="LS"/>
</dbReference>
<dbReference type="RefSeq" id="WP_257532794.1">
    <property type="nucleotide sequence ID" value="NZ_JANKAS010000016.1"/>
</dbReference>
<dbReference type="GO" id="GO:0000906">
    <property type="term" value="F:6,7-dimethyl-8-ribityllumazine synthase activity"/>
    <property type="evidence" value="ECO:0007669"/>
    <property type="project" value="UniProtKB-UniRule"/>
</dbReference>
<evidence type="ECO:0000256" key="4">
    <source>
        <dbReference type="ARBA" id="ARBA00022619"/>
    </source>
</evidence>
<dbReference type="Proteomes" id="UP001205748">
    <property type="component" value="Unassembled WGS sequence"/>
</dbReference>
<dbReference type="InterPro" id="IPR002180">
    <property type="entry name" value="LS/RS"/>
</dbReference>
<reference evidence="9" key="1">
    <citation type="submission" date="2022-07" db="EMBL/GenBank/DDBJ databases">
        <title>Enhanced cultured diversity of the mouse gut microbiota enables custom-made synthetic communities.</title>
        <authorList>
            <person name="Afrizal A."/>
        </authorList>
    </citation>
    <scope>NUCLEOTIDE SEQUENCE</scope>
    <source>
        <strain evidence="9">DSM 28593</strain>
    </source>
</reference>
<dbReference type="SUPFAM" id="SSF52121">
    <property type="entry name" value="Lumazine synthase"/>
    <property type="match status" value="1"/>
</dbReference>
<comment type="pathway">
    <text evidence="1 8">Cofactor biosynthesis; riboflavin biosynthesis; riboflavin from 2-hydroxy-3-oxobutyl phosphate and 5-amino-6-(D-ribitylamino)uracil: step 1/2.</text>
</comment>
<evidence type="ECO:0000313" key="9">
    <source>
        <dbReference type="EMBL" id="MCR1899953.1"/>
    </source>
</evidence>
<keyword evidence="5 8" id="KW-0808">Transferase</keyword>
<dbReference type="GO" id="GO:0005829">
    <property type="term" value="C:cytosol"/>
    <property type="evidence" value="ECO:0007669"/>
    <property type="project" value="TreeGrafter"/>
</dbReference>
<dbReference type="NCBIfam" id="TIGR00114">
    <property type="entry name" value="lumazine-synth"/>
    <property type="match status" value="1"/>
</dbReference>
<dbReference type="PANTHER" id="PTHR21058:SF0">
    <property type="entry name" value="6,7-DIMETHYL-8-RIBITYLLUMAZINE SYNTHASE"/>
    <property type="match status" value="1"/>
</dbReference>
<feature type="binding site" evidence="8">
    <location>
        <begin position="85"/>
        <end position="86"/>
    </location>
    <ligand>
        <name>(2S)-2-hydroxy-3-oxobutyl phosphate</name>
        <dbReference type="ChEBI" id="CHEBI:58830"/>
    </ligand>
</feature>
<evidence type="ECO:0000256" key="3">
    <source>
        <dbReference type="ARBA" id="ARBA00012664"/>
    </source>
</evidence>
<feature type="binding site" evidence="8">
    <location>
        <position position="113"/>
    </location>
    <ligand>
        <name>5-amino-6-(D-ribitylamino)uracil</name>
        <dbReference type="ChEBI" id="CHEBI:15934"/>
    </ligand>
</feature>
<dbReference type="EMBL" id="JANKAS010000016">
    <property type="protein sequence ID" value="MCR1899953.1"/>
    <property type="molecule type" value="Genomic_DNA"/>
</dbReference>
<dbReference type="NCBIfam" id="NF000812">
    <property type="entry name" value="PRK00061.1-4"/>
    <property type="match status" value="1"/>
</dbReference>
<feature type="binding site" evidence="8">
    <location>
        <position position="127"/>
    </location>
    <ligand>
        <name>(2S)-2-hydroxy-3-oxobutyl phosphate</name>
        <dbReference type="ChEBI" id="CHEBI:58830"/>
    </ligand>
</feature>
<evidence type="ECO:0000256" key="1">
    <source>
        <dbReference type="ARBA" id="ARBA00004917"/>
    </source>
</evidence>
<dbReference type="InterPro" id="IPR036467">
    <property type="entry name" value="LS/RS_sf"/>
</dbReference>
<dbReference type="AlphaFoldDB" id="A0AAE3HIT0"/>
<dbReference type="Gene3D" id="3.40.50.960">
    <property type="entry name" value="Lumazine/riboflavin synthase"/>
    <property type="match status" value="1"/>
</dbReference>
<evidence type="ECO:0000256" key="5">
    <source>
        <dbReference type="ARBA" id="ARBA00022679"/>
    </source>
</evidence>
<dbReference type="PANTHER" id="PTHR21058">
    <property type="entry name" value="6,7-DIMETHYL-8-RIBITYLLUMAZINE SYNTHASE DMRL SYNTHASE LUMAZINE SYNTHASE"/>
    <property type="match status" value="1"/>
</dbReference>
<comment type="caution">
    <text evidence="9">The sequence shown here is derived from an EMBL/GenBank/DDBJ whole genome shotgun (WGS) entry which is preliminary data.</text>
</comment>
<feature type="binding site" evidence="8">
    <location>
        <position position="22"/>
    </location>
    <ligand>
        <name>5-amino-6-(D-ribitylamino)uracil</name>
        <dbReference type="ChEBI" id="CHEBI:15934"/>
    </ligand>
</feature>
<keyword evidence="10" id="KW-1185">Reference proteome</keyword>
<proteinExistence type="inferred from homology"/>
<evidence type="ECO:0000256" key="7">
    <source>
        <dbReference type="ARBA" id="ARBA00072606"/>
    </source>
</evidence>
<dbReference type="EC" id="2.5.1.78" evidence="3 8"/>
<feature type="active site" description="Proton donor" evidence="8">
    <location>
        <position position="88"/>
    </location>
</feature>
<organism evidence="9 10">
    <name type="scientific">Irregularibacter muris</name>
    <dbReference type="NCBI Taxonomy" id="1796619"/>
    <lineage>
        <taxon>Bacteria</taxon>
        <taxon>Bacillati</taxon>
        <taxon>Bacillota</taxon>
        <taxon>Clostridia</taxon>
        <taxon>Eubacteriales</taxon>
        <taxon>Eubacteriaceae</taxon>
        <taxon>Irregularibacter</taxon>
    </lineage>
</organism>
<sequence length="162" mass="17624">MKTFEGKLVSKDIRMGIVVARFNEFITSKLLSGALDGLKRHEVSEDSIDIAWVPGAFEIPLIASKMAKSGKYDAVICLGAVIRGNTTHYDYVCSEISKGIAHVSLNSDIPVMFGVLTTENIEQAIERAGTKAGNKGFDCAVGAIEMVNLIREMQGLYGEFDF</sequence>
<comment type="catalytic activity">
    <reaction evidence="6 8">
        <text>(2S)-2-hydroxy-3-oxobutyl phosphate + 5-amino-6-(D-ribitylamino)uracil = 6,7-dimethyl-8-(1-D-ribityl)lumazine + phosphate + 2 H2O + H(+)</text>
        <dbReference type="Rhea" id="RHEA:26152"/>
        <dbReference type="ChEBI" id="CHEBI:15377"/>
        <dbReference type="ChEBI" id="CHEBI:15378"/>
        <dbReference type="ChEBI" id="CHEBI:15934"/>
        <dbReference type="ChEBI" id="CHEBI:43474"/>
        <dbReference type="ChEBI" id="CHEBI:58201"/>
        <dbReference type="ChEBI" id="CHEBI:58830"/>
        <dbReference type="EC" id="2.5.1.78"/>
    </reaction>
</comment>
<dbReference type="CDD" id="cd09209">
    <property type="entry name" value="Lumazine_synthase-I"/>
    <property type="match status" value="1"/>
</dbReference>
<dbReference type="GO" id="GO:0009349">
    <property type="term" value="C:riboflavin synthase complex"/>
    <property type="evidence" value="ECO:0007669"/>
    <property type="project" value="UniProtKB-UniRule"/>
</dbReference>
<accession>A0AAE3HIT0</accession>
<evidence type="ECO:0000313" key="10">
    <source>
        <dbReference type="Proteomes" id="UP001205748"/>
    </source>
</evidence>
<dbReference type="Pfam" id="PF00885">
    <property type="entry name" value="DMRL_synthase"/>
    <property type="match status" value="1"/>
</dbReference>
<evidence type="ECO:0000256" key="8">
    <source>
        <dbReference type="HAMAP-Rule" id="MF_00178"/>
    </source>
</evidence>
<keyword evidence="4 8" id="KW-0686">Riboflavin biosynthesis</keyword>
<name>A0AAE3HIT0_9FIRM</name>
<dbReference type="GO" id="GO:0009231">
    <property type="term" value="P:riboflavin biosynthetic process"/>
    <property type="evidence" value="ECO:0007669"/>
    <property type="project" value="UniProtKB-UniRule"/>
</dbReference>
<comment type="similarity">
    <text evidence="2 8">Belongs to the DMRL synthase family.</text>
</comment>
<feature type="binding site" evidence="8">
    <location>
        <begin position="80"/>
        <end position="82"/>
    </location>
    <ligand>
        <name>5-amino-6-(D-ribitylamino)uracil</name>
        <dbReference type="ChEBI" id="CHEBI:15934"/>
    </ligand>
</feature>
<dbReference type="HAMAP" id="MF_00178">
    <property type="entry name" value="Lumazine_synth"/>
    <property type="match status" value="1"/>
</dbReference>
<evidence type="ECO:0000256" key="2">
    <source>
        <dbReference type="ARBA" id="ARBA00007424"/>
    </source>
</evidence>
<evidence type="ECO:0000256" key="6">
    <source>
        <dbReference type="ARBA" id="ARBA00048785"/>
    </source>
</evidence>
<dbReference type="FunFam" id="3.40.50.960:FF:000001">
    <property type="entry name" value="6,7-dimethyl-8-ribityllumazine synthase"/>
    <property type="match status" value="1"/>
</dbReference>
<comment type="function">
    <text evidence="8">Catalyzes the formation of 6,7-dimethyl-8-ribityllumazine by condensation of 5-amino-6-(D-ribitylamino)uracil with 3,4-dihydroxy-2-butanone 4-phosphate. This is the penultimate step in the biosynthesis of riboflavin.</text>
</comment>